<proteinExistence type="predicted"/>
<dbReference type="SMART" id="SM00331">
    <property type="entry name" value="PP2C_SIG"/>
    <property type="match status" value="1"/>
</dbReference>
<dbReference type="InterPro" id="IPR001932">
    <property type="entry name" value="PPM-type_phosphatase-like_dom"/>
</dbReference>
<dbReference type="InterPro" id="IPR036457">
    <property type="entry name" value="PPM-type-like_dom_sf"/>
</dbReference>
<evidence type="ECO:0000313" key="3">
    <source>
        <dbReference type="Proteomes" id="UP000010472"/>
    </source>
</evidence>
<dbReference type="Gene3D" id="3.60.40.10">
    <property type="entry name" value="PPM-type phosphatase domain"/>
    <property type="match status" value="1"/>
</dbReference>
<dbReference type="PROSITE" id="PS51746">
    <property type="entry name" value="PPM_2"/>
    <property type="match status" value="1"/>
</dbReference>
<dbReference type="Proteomes" id="UP000010472">
    <property type="component" value="Chromosome"/>
</dbReference>
<dbReference type="PATRIC" id="fig|1173022.3.peg.3977"/>
<reference evidence="2 3" key="1">
    <citation type="submission" date="2012-06" db="EMBL/GenBank/DDBJ databases">
        <title>Finished chromosome of genome of Crinalium epipsammum PCC 9333.</title>
        <authorList>
            <consortium name="US DOE Joint Genome Institute"/>
            <person name="Gugger M."/>
            <person name="Coursin T."/>
            <person name="Rippka R."/>
            <person name="Tandeau De Marsac N."/>
            <person name="Huntemann M."/>
            <person name="Wei C.-L."/>
            <person name="Han J."/>
            <person name="Detter J.C."/>
            <person name="Han C."/>
            <person name="Tapia R."/>
            <person name="Davenport K."/>
            <person name="Daligault H."/>
            <person name="Erkkila T."/>
            <person name="Gu W."/>
            <person name="Munk A.C.C."/>
            <person name="Teshima H."/>
            <person name="Xu Y."/>
            <person name="Chain P."/>
            <person name="Chen A."/>
            <person name="Krypides N."/>
            <person name="Mavromatis K."/>
            <person name="Markowitz V."/>
            <person name="Szeto E."/>
            <person name="Ivanova N."/>
            <person name="Mikhailova N."/>
            <person name="Ovchinnikova G."/>
            <person name="Pagani I."/>
            <person name="Pati A."/>
            <person name="Goodwin L."/>
            <person name="Peters L."/>
            <person name="Pitluck S."/>
            <person name="Woyke T."/>
            <person name="Kerfeld C."/>
        </authorList>
    </citation>
    <scope>NUCLEOTIDE SEQUENCE [LARGE SCALE GENOMIC DNA]</scope>
    <source>
        <strain evidence="2 3">PCC 9333</strain>
    </source>
</reference>
<keyword evidence="3" id="KW-1185">Reference proteome</keyword>
<protein>
    <submittedName>
        <fullName evidence="2">Protein serine/threonine phosphatase</fullName>
    </submittedName>
</protein>
<evidence type="ECO:0000313" key="2">
    <source>
        <dbReference type="EMBL" id="AFZ14512.1"/>
    </source>
</evidence>
<sequence length="288" mass="31451">MQPDYIVRSEINQRENNEDSFQIFSIISGLTPSPIIILAIADGMGGLAYGEQVSREGLKKLSLALFEELVVEPSINRLEAASGLDTKILSQAVMNAIEQANAHVRRVVEVNKWGKAGSTIVIAAILQDKAIVGNLGDSPLFHYQVSSGKLTKITEDHTVAAVLMQMGMLTPEMARYHEGRNQLEFYLGCYHLPQNSPLYELDLVEGDLLLLCSDGINGCLLHKEIEAIFAENKGYLAKLADNLIIAAKAAGETDNQTLILWKCQGGGKVRLSVDTVVQSGETTRQILE</sequence>
<evidence type="ECO:0000259" key="1">
    <source>
        <dbReference type="PROSITE" id="PS51746"/>
    </source>
</evidence>
<dbReference type="OrthoDB" id="9801841at2"/>
<dbReference type="CDD" id="cd00143">
    <property type="entry name" value="PP2Cc"/>
    <property type="match status" value="1"/>
</dbReference>
<dbReference type="RefSeq" id="WP_015204615.1">
    <property type="nucleotide sequence ID" value="NC_019753.1"/>
</dbReference>
<accession>K9W432</accession>
<dbReference type="KEGG" id="cep:Cri9333_3700"/>
<name>K9W432_9CYAN</name>
<gene>
    <name evidence="2" type="ORF">Cri9333_3700</name>
</gene>
<feature type="domain" description="PPM-type phosphatase" evidence="1">
    <location>
        <begin position="4"/>
        <end position="263"/>
    </location>
</feature>
<dbReference type="Pfam" id="PF13672">
    <property type="entry name" value="PP2C_2"/>
    <property type="match status" value="1"/>
</dbReference>
<dbReference type="SMART" id="SM00332">
    <property type="entry name" value="PP2Cc"/>
    <property type="match status" value="1"/>
</dbReference>
<dbReference type="eggNOG" id="COG0631">
    <property type="taxonomic scope" value="Bacteria"/>
</dbReference>
<dbReference type="SUPFAM" id="SSF81606">
    <property type="entry name" value="PP2C-like"/>
    <property type="match status" value="1"/>
</dbReference>
<dbReference type="STRING" id="1173022.Cri9333_3700"/>
<dbReference type="EMBL" id="CP003620">
    <property type="protein sequence ID" value="AFZ14512.1"/>
    <property type="molecule type" value="Genomic_DNA"/>
</dbReference>
<dbReference type="AlphaFoldDB" id="K9W432"/>
<dbReference type="HOGENOM" id="CLU_034545_0_3_3"/>
<organism evidence="2 3">
    <name type="scientific">Crinalium epipsammum PCC 9333</name>
    <dbReference type="NCBI Taxonomy" id="1173022"/>
    <lineage>
        <taxon>Bacteria</taxon>
        <taxon>Bacillati</taxon>
        <taxon>Cyanobacteriota</taxon>
        <taxon>Cyanophyceae</taxon>
        <taxon>Gomontiellales</taxon>
        <taxon>Gomontiellaceae</taxon>
        <taxon>Crinalium</taxon>
    </lineage>
</organism>